<keyword evidence="2" id="KW-1185">Reference proteome</keyword>
<dbReference type="HOGENOM" id="CLU_876405_0_0_9"/>
<accession>L0F510</accession>
<dbReference type="Proteomes" id="UP000010797">
    <property type="component" value="Chromosome"/>
</dbReference>
<dbReference type="KEGG" id="ddl:Desdi_1417"/>
<dbReference type="AlphaFoldDB" id="L0F510"/>
<dbReference type="RefSeq" id="WP_015261912.1">
    <property type="nucleotide sequence ID" value="NC_019903.1"/>
</dbReference>
<gene>
    <name evidence="1" type="ordered locus">Desdi_1417</name>
</gene>
<evidence type="ECO:0000313" key="2">
    <source>
        <dbReference type="Proteomes" id="UP000010797"/>
    </source>
</evidence>
<organism evidence="1 2">
    <name type="scientific">Desulfitobacterium dichloroeliminans (strain LMG P-21439 / DCA1)</name>
    <dbReference type="NCBI Taxonomy" id="871963"/>
    <lineage>
        <taxon>Bacteria</taxon>
        <taxon>Bacillati</taxon>
        <taxon>Bacillota</taxon>
        <taxon>Clostridia</taxon>
        <taxon>Eubacteriales</taxon>
        <taxon>Desulfitobacteriaceae</taxon>
        <taxon>Desulfitobacterium</taxon>
    </lineage>
</organism>
<evidence type="ECO:0000313" key="1">
    <source>
        <dbReference type="EMBL" id="AGA68919.1"/>
    </source>
</evidence>
<proteinExistence type="predicted"/>
<protein>
    <submittedName>
        <fullName evidence="1">Uncharacterized protein</fullName>
    </submittedName>
</protein>
<dbReference type="OrthoDB" id="2085540at2"/>
<reference evidence="2" key="1">
    <citation type="submission" date="2012-02" db="EMBL/GenBank/DDBJ databases">
        <title>Complete sequence of Desulfitobacterium dichloroeliminans LMG P-21439.</title>
        <authorList>
            <person name="Lucas S."/>
            <person name="Han J."/>
            <person name="Lapidus A."/>
            <person name="Cheng J.-F."/>
            <person name="Goodwin L."/>
            <person name="Pitluck S."/>
            <person name="Peters L."/>
            <person name="Ovchinnikova G."/>
            <person name="Teshima H."/>
            <person name="Detter J.C."/>
            <person name="Han C."/>
            <person name="Tapia R."/>
            <person name="Land M."/>
            <person name="Hauser L."/>
            <person name="Kyrpides N."/>
            <person name="Ivanova N."/>
            <person name="Pagani I."/>
            <person name="Kruse T."/>
            <person name="de Vos W.M."/>
            <person name="Boon N."/>
            <person name="Smidt H."/>
            <person name="Woyke T."/>
        </authorList>
    </citation>
    <scope>NUCLEOTIDE SEQUENCE [LARGE SCALE GENOMIC DNA]</scope>
    <source>
        <strain evidence="2">LMG P-21439 / DCA1</strain>
    </source>
</reference>
<sequence>MAQILFDFFNETHTEWLKSFCAYFRLSEKAVISYFDEVNPDELTPRKLTQDLNINLTDYDSNNLSIICHHMTTASEVDKESFLIRGILNLKQMLQEKTPLSDFIKAYGITVNVDNRKMFINQQSYPITSYGEPCEFCFKERKMPCNAYFKCDPRKDMDHLGLKLYKYGATVEFFIHATIDEMVRYSSIRRCPEILQTLDKIVSGINGFSTSAYTMSYDWMKAKTECYILEFPVRLSNMETYAPIDYDRAWYEISDCLEQNGYNYEDYYERLIPQNVFDNMVFLKWFISVYFYDSEELGSLLPDKCVESEEVRIIEID</sequence>
<dbReference type="EMBL" id="CP003344">
    <property type="protein sequence ID" value="AGA68919.1"/>
    <property type="molecule type" value="Genomic_DNA"/>
</dbReference>
<name>L0F510_DESDL</name>